<keyword evidence="3" id="KW-1185">Reference proteome</keyword>
<dbReference type="OrthoDB" id="2626382at2"/>
<protein>
    <recommendedName>
        <fullName evidence="1">Copper amine oxidase-like N-terminal domain-containing protein</fullName>
    </recommendedName>
</protein>
<name>A0A3T1D7M4_9BACL</name>
<evidence type="ECO:0000313" key="2">
    <source>
        <dbReference type="EMBL" id="BBI34074.1"/>
    </source>
</evidence>
<evidence type="ECO:0000313" key="3">
    <source>
        <dbReference type="Proteomes" id="UP000289856"/>
    </source>
</evidence>
<dbReference type="EMBL" id="AP019400">
    <property type="protein sequence ID" value="BBI34074.1"/>
    <property type="molecule type" value="Genomic_DNA"/>
</dbReference>
<dbReference type="AlphaFoldDB" id="A0A3T1D7M4"/>
<dbReference type="RefSeq" id="WP_157994067.1">
    <property type="nucleotide sequence ID" value="NZ_AP019400.1"/>
</dbReference>
<dbReference type="InterPro" id="IPR012854">
    <property type="entry name" value="Cu_amine_oxidase-like_N"/>
</dbReference>
<evidence type="ECO:0000259" key="1">
    <source>
        <dbReference type="Pfam" id="PF07833"/>
    </source>
</evidence>
<feature type="domain" description="Copper amine oxidase-like N-terminal" evidence="1">
    <location>
        <begin position="37"/>
        <end position="88"/>
    </location>
</feature>
<dbReference type="KEGG" id="cohn:KCTCHS21_34730"/>
<dbReference type="Pfam" id="PF07833">
    <property type="entry name" value="Cu_amine_oxidN1"/>
    <property type="match status" value="1"/>
</dbReference>
<reference evidence="2 3" key="1">
    <citation type="submission" date="2019-01" db="EMBL/GenBank/DDBJ databases">
        <title>Complete genome sequence of Cohnella hallensis HS21 isolated from Korean fir (Abies koreana) rhizospheric soil.</title>
        <authorList>
            <person name="Jiang L."/>
            <person name="Kang S.W."/>
            <person name="Kim S."/>
            <person name="Jung J."/>
            <person name="Kim C.Y."/>
            <person name="Kim D.H."/>
            <person name="Kim S.W."/>
            <person name="Lee J."/>
        </authorList>
    </citation>
    <scope>NUCLEOTIDE SEQUENCE [LARGE SCALE GENOMIC DNA]</scope>
    <source>
        <strain evidence="2 3">HS21</strain>
    </source>
</reference>
<accession>A0A3T1D7M4</accession>
<dbReference type="Proteomes" id="UP000289856">
    <property type="component" value="Chromosome"/>
</dbReference>
<organism evidence="2 3">
    <name type="scientific">Cohnella abietis</name>
    <dbReference type="NCBI Taxonomy" id="2507935"/>
    <lineage>
        <taxon>Bacteria</taxon>
        <taxon>Bacillati</taxon>
        <taxon>Bacillota</taxon>
        <taxon>Bacilli</taxon>
        <taxon>Bacillales</taxon>
        <taxon>Paenibacillaceae</taxon>
        <taxon>Cohnella</taxon>
    </lineage>
</organism>
<proteinExistence type="predicted"/>
<gene>
    <name evidence="2" type="ORF">KCTCHS21_34730</name>
</gene>
<sequence>MKKLFISCIATVILLSTIAVVSYPVQASSAIKTLIFKGTLFINNHAVQTNQESQLLSYNNKVYIPLRDLSGQLGLSVGYDSKNQSIYIDQPVVKLTKSSINKKVSNEYFELGIFSEKRIYAEGEPINIWSHLSYTGHQSLDIFHDDLLIKYLIRDSDGFEAFDFTGLSLVTSTFNEGDEFTTAISPNKFTSYNLQKNEFQDFNEFFRKIPRPSILTKGNYVITAYVDYSLSTEFNVDNRRKMRADINITIE</sequence>